<dbReference type="SUPFAM" id="SSF56219">
    <property type="entry name" value="DNase I-like"/>
    <property type="match status" value="1"/>
</dbReference>
<dbReference type="GO" id="GO:0016791">
    <property type="term" value="F:phosphatase activity"/>
    <property type="evidence" value="ECO:0007669"/>
    <property type="project" value="InterPro"/>
</dbReference>
<dbReference type="SMART" id="SM00915">
    <property type="entry name" value="Jacalin"/>
    <property type="match status" value="1"/>
</dbReference>
<sequence>MHFTAQLTRLYGRQLAIAMRSFLLLLGAAIPALAATAGEFSVLSFNVAGLPAVLNGNDVPGDKIENSRQIGQKFAQYGYDVIHVQEDFNYHAYIYETDNHPYRTPTSGGAGIGSGLNTLSNFQFTNFVRTKWGTCSDAEGADCLTPKGFTSMRVRVDEGVYVDFYNLHADAGSQADDVKARSANLQQVADYIKTNSVGNAVLVFGDTNARYTSSGENIRVFQTENGMVNPWVELILRGAEPAQGSSVLLCQNPSTTDNCETVDKIFYRGSRTVDLNAIFWNYESNRFLSDKGTILSDHNPITSNFTWTMSNSFRQSDLFGGPHGTWFNDLDSLPSTSAGQNKPSKISLRGAERLDSVGLTLGSGTSYTHGGTGGSLSERTLAANEYWTNAKLCQGQYNGHTRNFYLLATTSTGRTVSAGTATSDCQEFAAAQGWQIVGFYGQDGDEVDQLGFIYGLI</sequence>
<feature type="domain" description="Jacalin-type lectin" evidence="1">
    <location>
        <begin position="313"/>
        <end position="456"/>
    </location>
</feature>
<dbReference type="CDD" id="cd09615">
    <property type="entry name" value="Jacalin_EEP"/>
    <property type="match status" value="1"/>
</dbReference>
<dbReference type="Gene3D" id="3.60.10.10">
    <property type="entry name" value="Endonuclease/exonuclease/phosphatase"/>
    <property type="match status" value="1"/>
</dbReference>
<reference evidence="2" key="1">
    <citation type="submission" date="2020-06" db="EMBL/GenBank/DDBJ databases">
        <title>Draft genome sequences of strains closely related to Aspergillus parafelis and Aspergillus hiratsukae.</title>
        <authorList>
            <person name="Dos Santos R.A.C."/>
            <person name="Rivero-Menendez O."/>
            <person name="Steenwyk J.L."/>
            <person name="Mead M.E."/>
            <person name="Goldman G.H."/>
            <person name="Alastruey-Izquierdo A."/>
            <person name="Rokas A."/>
        </authorList>
    </citation>
    <scope>NUCLEOTIDE SEQUENCE</scope>
    <source>
        <strain evidence="2">CNM-CM5623</strain>
    </source>
</reference>
<dbReference type="PANTHER" id="PTHR16320">
    <property type="entry name" value="SPHINGOMYELINASE FAMILY MEMBER"/>
    <property type="match status" value="1"/>
</dbReference>
<dbReference type="InterPro" id="IPR038772">
    <property type="entry name" value="Sph/SMPD2-like"/>
</dbReference>
<name>A0A8H6UXH7_9EURO</name>
<dbReference type="GO" id="GO:0004767">
    <property type="term" value="F:sphingomyelin phosphodiesterase activity"/>
    <property type="evidence" value="ECO:0007669"/>
    <property type="project" value="InterPro"/>
</dbReference>
<dbReference type="PROSITE" id="PS51752">
    <property type="entry name" value="JACALIN_LECTIN"/>
    <property type="match status" value="1"/>
</dbReference>
<dbReference type="GO" id="GO:0005737">
    <property type="term" value="C:cytoplasm"/>
    <property type="evidence" value="ECO:0007669"/>
    <property type="project" value="TreeGrafter"/>
</dbReference>
<protein>
    <recommendedName>
        <fullName evidence="1">Jacalin-type lectin domain-containing protein</fullName>
    </recommendedName>
</protein>
<proteinExistence type="predicted"/>
<gene>
    <name evidence="2" type="ORF">CNMCM5623_003322</name>
</gene>
<dbReference type="Pfam" id="PF22669">
    <property type="entry name" value="Exo_endo_phos2"/>
    <property type="match status" value="1"/>
</dbReference>
<dbReference type="GO" id="GO:0046856">
    <property type="term" value="P:phosphatidylinositol dephosphorylation"/>
    <property type="evidence" value="ECO:0007669"/>
    <property type="project" value="InterPro"/>
</dbReference>
<dbReference type="Pfam" id="PF01419">
    <property type="entry name" value="Jacalin"/>
    <property type="match status" value="1"/>
</dbReference>
<dbReference type="AlphaFoldDB" id="A0A8H6UXH7"/>
<dbReference type="EMBL" id="JACBAE010001202">
    <property type="protein sequence ID" value="KAF7170803.1"/>
    <property type="molecule type" value="Genomic_DNA"/>
</dbReference>
<dbReference type="SUPFAM" id="SSF51101">
    <property type="entry name" value="Mannose-binding lectins"/>
    <property type="match status" value="1"/>
</dbReference>
<dbReference type="InterPro" id="IPR036691">
    <property type="entry name" value="Endo/exonu/phosph_ase_sf"/>
</dbReference>
<dbReference type="Proteomes" id="UP000654922">
    <property type="component" value="Unassembled WGS sequence"/>
</dbReference>
<accession>A0A8H6UXH7</accession>
<evidence type="ECO:0000259" key="1">
    <source>
        <dbReference type="PROSITE" id="PS51752"/>
    </source>
</evidence>
<evidence type="ECO:0000313" key="3">
    <source>
        <dbReference type="Proteomes" id="UP000654922"/>
    </source>
</evidence>
<dbReference type="Gene3D" id="2.100.10.30">
    <property type="entry name" value="Jacalin-like lectin domain"/>
    <property type="match status" value="1"/>
</dbReference>
<dbReference type="InterPro" id="IPR000300">
    <property type="entry name" value="IPPc"/>
</dbReference>
<dbReference type="OrthoDB" id="40902at2759"/>
<evidence type="ECO:0000313" key="2">
    <source>
        <dbReference type="EMBL" id="KAF7170803.1"/>
    </source>
</evidence>
<dbReference type="InterPro" id="IPR001229">
    <property type="entry name" value="Jacalin-like_lectin_dom"/>
</dbReference>
<organism evidence="2 3">
    <name type="scientific">Aspergillus felis</name>
    <dbReference type="NCBI Taxonomy" id="1287682"/>
    <lineage>
        <taxon>Eukaryota</taxon>
        <taxon>Fungi</taxon>
        <taxon>Dikarya</taxon>
        <taxon>Ascomycota</taxon>
        <taxon>Pezizomycotina</taxon>
        <taxon>Eurotiomycetes</taxon>
        <taxon>Eurotiomycetidae</taxon>
        <taxon>Eurotiales</taxon>
        <taxon>Aspergillaceae</taxon>
        <taxon>Aspergillus</taxon>
        <taxon>Aspergillus subgen. Fumigati</taxon>
    </lineage>
</organism>
<comment type="caution">
    <text evidence="2">The sequence shown here is derived from an EMBL/GenBank/DDBJ whole genome shotgun (WGS) entry which is preliminary data.</text>
</comment>
<dbReference type="InterPro" id="IPR036404">
    <property type="entry name" value="Jacalin-like_lectin_dom_sf"/>
</dbReference>
<dbReference type="PANTHER" id="PTHR16320:SF1">
    <property type="entry name" value="SPHINGOMYELINASE DDB_G0288017"/>
    <property type="match status" value="1"/>
</dbReference>